<evidence type="ECO:0000313" key="17">
    <source>
        <dbReference type="EMBL" id="MFD2660243.1"/>
    </source>
</evidence>
<dbReference type="Pfam" id="PF00587">
    <property type="entry name" value="tRNA-synt_2b"/>
    <property type="match status" value="1"/>
</dbReference>
<name>A0ABW5QVM5_9BACL</name>
<feature type="coiled-coil region" evidence="15">
    <location>
        <begin position="30"/>
        <end position="104"/>
    </location>
</feature>
<dbReference type="Gene3D" id="1.10.287.40">
    <property type="entry name" value="Serine-tRNA synthetase, tRNA binding domain"/>
    <property type="match status" value="1"/>
</dbReference>
<dbReference type="InterPro" id="IPR015866">
    <property type="entry name" value="Ser-tRNA-synth_1_N"/>
</dbReference>
<accession>A0ABW5QVM5</accession>
<evidence type="ECO:0000256" key="7">
    <source>
        <dbReference type="ARBA" id="ARBA00022741"/>
    </source>
</evidence>
<dbReference type="InterPro" id="IPR010978">
    <property type="entry name" value="tRNA-bd_arm"/>
</dbReference>
<proteinExistence type="inferred from homology"/>
<feature type="domain" description="Aminoacyl-transfer RNA synthetases class-II family profile" evidence="16">
    <location>
        <begin position="140"/>
        <end position="410"/>
    </location>
</feature>
<evidence type="ECO:0000256" key="9">
    <source>
        <dbReference type="ARBA" id="ARBA00022917"/>
    </source>
</evidence>
<comment type="catalytic activity">
    <reaction evidence="12">
        <text>tRNA(Sec) + L-serine + ATP = L-seryl-tRNA(Sec) + AMP + diphosphate + H(+)</text>
        <dbReference type="Rhea" id="RHEA:42580"/>
        <dbReference type="Rhea" id="RHEA-COMP:9742"/>
        <dbReference type="Rhea" id="RHEA-COMP:10128"/>
        <dbReference type="ChEBI" id="CHEBI:15378"/>
        <dbReference type="ChEBI" id="CHEBI:30616"/>
        <dbReference type="ChEBI" id="CHEBI:33019"/>
        <dbReference type="ChEBI" id="CHEBI:33384"/>
        <dbReference type="ChEBI" id="CHEBI:78442"/>
        <dbReference type="ChEBI" id="CHEBI:78533"/>
        <dbReference type="ChEBI" id="CHEBI:456215"/>
        <dbReference type="EC" id="6.1.1.11"/>
    </reaction>
</comment>
<dbReference type="InterPro" id="IPR042103">
    <property type="entry name" value="SerRS_1_N_sf"/>
</dbReference>
<dbReference type="InterPro" id="IPR002317">
    <property type="entry name" value="Ser-tRNA-ligase_type_1"/>
</dbReference>
<evidence type="ECO:0000256" key="2">
    <source>
        <dbReference type="ARBA" id="ARBA00005045"/>
    </source>
</evidence>
<keyword evidence="15" id="KW-0175">Coiled coil</keyword>
<organism evidence="17 18">
    <name type="scientific">Paenibacillus thailandensis</name>
    <dbReference type="NCBI Taxonomy" id="393250"/>
    <lineage>
        <taxon>Bacteria</taxon>
        <taxon>Bacillati</taxon>
        <taxon>Bacillota</taxon>
        <taxon>Bacilli</taxon>
        <taxon>Bacillales</taxon>
        <taxon>Paenibacillaceae</taxon>
        <taxon>Paenibacillus</taxon>
    </lineage>
</organism>
<protein>
    <recommendedName>
        <fullName evidence="11 14">Serine--tRNA ligase</fullName>
        <ecNumber evidence="4 14">6.1.1.11</ecNumber>
    </recommendedName>
</protein>
<keyword evidence="7" id="KW-0547">Nucleotide-binding</keyword>
<evidence type="ECO:0000256" key="6">
    <source>
        <dbReference type="ARBA" id="ARBA00022598"/>
    </source>
</evidence>
<dbReference type="PROSITE" id="PS50862">
    <property type="entry name" value="AA_TRNA_LIGASE_II"/>
    <property type="match status" value="1"/>
</dbReference>
<evidence type="ECO:0000256" key="1">
    <source>
        <dbReference type="ARBA" id="ARBA00004496"/>
    </source>
</evidence>
<dbReference type="PANTHER" id="PTHR43697">
    <property type="entry name" value="SERYL-TRNA SYNTHETASE"/>
    <property type="match status" value="1"/>
</dbReference>
<keyword evidence="6 17" id="KW-0436">Ligase</keyword>
<dbReference type="EC" id="6.1.1.11" evidence="4 14"/>
<keyword evidence="18" id="KW-1185">Reference proteome</keyword>
<dbReference type="InterPro" id="IPR006195">
    <property type="entry name" value="aa-tRNA-synth_II"/>
</dbReference>
<dbReference type="RefSeq" id="WP_379271286.1">
    <property type="nucleotide sequence ID" value="NZ_JBHUGT010000018.1"/>
</dbReference>
<dbReference type="PRINTS" id="PR00981">
    <property type="entry name" value="TRNASYNTHSER"/>
</dbReference>
<keyword evidence="10" id="KW-0030">Aminoacyl-tRNA synthetase</keyword>
<keyword evidence="9" id="KW-0648">Protein biosynthesis</keyword>
<evidence type="ECO:0000256" key="14">
    <source>
        <dbReference type="NCBIfam" id="TIGR00414"/>
    </source>
</evidence>
<dbReference type="GO" id="GO:0004828">
    <property type="term" value="F:serine-tRNA ligase activity"/>
    <property type="evidence" value="ECO:0007669"/>
    <property type="project" value="UniProtKB-EC"/>
</dbReference>
<evidence type="ECO:0000256" key="4">
    <source>
        <dbReference type="ARBA" id="ARBA00012840"/>
    </source>
</evidence>
<comment type="similarity">
    <text evidence="3">Belongs to the class-II aminoacyl-tRNA synthetase family. Type-1 seryl-tRNA synthetase subfamily.</text>
</comment>
<dbReference type="PIRSF" id="PIRSF001529">
    <property type="entry name" value="Ser-tRNA-synth_IIa"/>
    <property type="match status" value="1"/>
</dbReference>
<evidence type="ECO:0000256" key="15">
    <source>
        <dbReference type="SAM" id="Coils"/>
    </source>
</evidence>
<evidence type="ECO:0000256" key="3">
    <source>
        <dbReference type="ARBA" id="ARBA00010728"/>
    </source>
</evidence>
<comment type="caution">
    <text evidence="17">The sequence shown here is derived from an EMBL/GenBank/DDBJ whole genome shotgun (WGS) entry which is preliminary data.</text>
</comment>
<evidence type="ECO:0000256" key="5">
    <source>
        <dbReference type="ARBA" id="ARBA00022490"/>
    </source>
</evidence>
<comment type="subcellular location">
    <subcellularLocation>
        <location evidence="1">Cytoplasm</location>
    </subcellularLocation>
</comment>
<keyword evidence="8" id="KW-0067">ATP-binding</keyword>
<evidence type="ECO:0000256" key="10">
    <source>
        <dbReference type="ARBA" id="ARBA00023146"/>
    </source>
</evidence>
<dbReference type="Pfam" id="PF02403">
    <property type="entry name" value="Seryl_tRNA_N"/>
    <property type="match status" value="1"/>
</dbReference>
<dbReference type="InterPro" id="IPR045864">
    <property type="entry name" value="aa-tRNA-synth_II/BPL/LPL"/>
</dbReference>
<evidence type="ECO:0000256" key="8">
    <source>
        <dbReference type="ARBA" id="ARBA00022840"/>
    </source>
</evidence>
<evidence type="ECO:0000256" key="13">
    <source>
        <dbReference type="ARBA" id="ARBA00048823"/>
    </source>
</evidence>
<dbReference type="InterPro" id="IPR033729">
    <property type="entry name" value="SerRS_core"/>
</dbReference>
<dbReference type="CDD" id="cd00770">
    <property type="entry name" value="SerRS_core"/>
    <property type="match status" value="1"/>
</dbReference>
<dbReference type="InterPro" id="IPR002314">
    <property type="entry name" value="aa-tRNA-synt_IIb"/>
</dbReference>
<dbReference type="EMBL" id="JBHUMY010000007">
    <property type="protein sequence ID" value="MFD2660243.1"/>
    <property type="molecule type" value="Genomic_DNA"/>
</dbReference>
<keyword evidence="5" id="KW-0963">Cytoplasm</keyword>
<dbReference type="NCBIfam" id="TIGR00414">
    <property type="entry name" value="serS"/>
    <property type="match status" value="1"/>
</dbReference>
<reference evidence="18" key="1">
    <citation type="journal article" date="2019" name="Int. J. Syst. Evol. Microbiol.">
        <title>The Global Catalogue of Microorganisms (GCM) 10K type strain sequencing project: providing services to taxonomists for standard genome sequencing and annotation.</title>
        <authorList>
            <consortium name="The Broad Institute Genomics Platform"/>
            <consortium name="The Broad Institute Genome Sequencing Center for Infectious Disease"/>
            <person name="Wu L."/>
            <person name="Ma J."/>
        </authorList>
    </citation>
    <scope>NUCLEOTIDE SEQUENCE [LARGE SCALE GENOMIC DNA]</scope>
    <source>
        <strain evidence="18">TISTR 1827</strain>
    </source>
</reference>
<comment type="pathway">
    <text evidence="2">Aminoacyl-tRNA biosynthesis; selenocysteinyl-tRNA(Sec) biosynthesis; L-seryl-tRNA(Sec) from L-serine and tRNA(Sec): step 1/1.</text>
</comment>
<gene>
    <name evidence="17" type="primary">serS</name>
    <name evidence="17" type="ORF">ACFSW5_08155</name>
</gene>
<dbReference type="PANTHER" id="PTHR43697:SF1">
    <property type="entry name" value="SERINE--TRNA LIGASE"/>
    <property type="match status" value="1"/>
</dbReference>
<evidence type="ECO:0000259" key="16">
    <source>
        <dbReference type="PROSITE" id="PS50862"/>
    </source>
</evidence>
<dbReference type="SUPFAM" id="SSF46589">
    <property type="entry name" value="tRNA-binding arm"/>
    <property type="match status" value="1"/>
</dbReference>
<dbReference type="Gene3D" id="3.30.930.10">
    <property type="entry name" value="Bira Bifunctional Protein, Domain 2"/>
    <property type="match status" value="1"/>
</dbReference>
<evidence type="ECO:0000313" key="18">
    <source>
        <dbReference type="Proteomes" id="UP001597493"/>
    </source>
</evidence>
<dbReference type="SUPFAM" id="SSF55681">
    <property type="entry name" value="Class II aaRS and biotin synthetases"/>
    <property type="match status" value="1"/>
</dbReference>
<sequence>MLDIKWIRENGDTVQLAAERKGIALSVRELLEADVALRSLRQEADALRQARNTLSTGIGMALRDGNEAYAEQAKTQVAAVNGQLAGLEAELDAAERRFRSLMELVPNVVSPDTPVGKSDADNVEIRRVGMPKETGFPQRSHIELGELHDMIDVRRGVKTAGSRSYYLKGAGVLLHRAVQQLAFDRLVHKGFTPVEVPLMVREEALAHAGFFPLGRDQVYRIDEEGRWLVGTSEVPLVNYYADEIVDAAEPIKLAAASSCFRSEVGSAGRDVHGLYRVHQFAKVEQVVICEADYEVSEALLQDITANAEELLQLLELPYRVMAVCTGDMSQKTYKQYDIETWMPSRGSYGETHSSSNLGDFQARRSNIRYRGAEGRLRYCHTLNNTAVASPRILIPLLENHQLEDGSIHIPEALRPYMGGMARIAPPEPAVRA</sequence>
<evidence type="ECO:0000256" key="12">
    <source>
        <dbReference type="ARBA" id="ARBA00047929"/>
    </source>
</evidence>
<dbReference type="Proteomes" id="UP001597493">
    <property type="component" value="Unassembled WGS sequence"/>
</dbReference>
<evidence type="ECO:0000256" key="11">
    <source>
        <dbReference type="ARBA" id="ARBA00039158"/>
    </source>
</evidence>
<comment type="catalytic activity">
    <reaction evidence="13">
        <text>tRNA(Ser) + L-serine + ATP = L-seryl-tRNA(Ser) + AMP + diphosphate + H(+)</text>
        <dbReference type="Rhea" id="RHEA:12292"/>
        <dbReference type="Rhea" id="RHEA-COMP:9669"/>
        <dbReference type="Rhea" id="RHEA-COMP:9703"/>
        <dbReference type="ChEBI" id="CHEBI:15378"/>
        <dbReference type="ChEBI" id="CHEBI:30616"/>
        <dbReference type="ChEBI" id="CHEBI:33019"/>
        <dbReference type="ChEBI" id="CHEBI:33384"/>
        <dbReference type="ChEBI" id="CHEBI:78442"/>
        <dbReference type="ChEBI" id="CHEBI:78533"/>
        <dbReference type="ChEBI" id="CHEBI:456215"/>
        <dbReference type="EC" id="6.1.1.11"/>
    </reaction>
</comment>